<protein>
    <submittedName>
        <fullName evidence="1">Uncharacterized protein</fullName>
    </submittedName>
</protein>
<accession>A0A1Q9CHE8</accession>
<reference evidence="1 2" key="1">
    <citation type="submission" date="2016-02" db="EMBL/GenBank/DDBJ databases">
        <title>Genome analysis of coral dinoflagellate symbionts highlights evolutionary adaptations to a symbiotic lifestyle.</title>
        <authorList>
            <person name="Aranda M."/>
            <person name="Li Y."/>
            <person name="Liew Y.J."/>
            <person name="Baumgarten S."/>
            <person name="Simakov O."/>
            <person name="Wilson M."/>
            <person name="Piel J."/>
            <person name="Ashoor H."/>
            <person name="Bougouffa S."/>
            <person name="Bajic V.B."/>
            <person name="Ryu T."/>
            <person name="Ravasi T."/>
            <person name="Bayer T."/>
            <person name="Micklem G."/>
            <person name="Kim H."/>
            <person name="Bhak J."/>
            <person name="Lajeunesse T.C."/>
            <person name="Voolstra C.R."/>
        </authorList>
    </citation>
    <scope>NUCLEOTIDE SEQUENCE [LARGE SCALE GENOMIC DNA]</scope>
    <source>
        <strain evidence="1 2">CCMP2467</strain>
    </source>
</reference>
<sequence length="105" mass="11280">MLWIASSDSMILHSTTGVRQLPHLVSAMIGMTELQEAATYDAKSPTSTLGVDVLVRLVGVCWMEAQCTSLNGRQNRGFVVLGEAVDTGMRTSPVFAPVVVELDLT</sequence>
<comment type="caution">
    <text evidence="1">The sequence shown here is derived from an EMBL/GenBank/DDBJ whole genome shotgun (WGS) entry which is preliminary data.</text>
</comment>
<name>A0A1Q9CHE8_SYMMI</name>
<dbReference type="Proteomes" id="UP000186817">
    <property type="component" value="Unassembled WGS sequence"/>
</dbReference>
<proteinExistence type="predicted"/>
<keyword evidence="2" id="KW-1185">Reference proteome</keyword>
<dbReference type="EMBL" id="LSRX01001200">
    <property type="protein sequence ID" value="OLP82361.1"/>
    <property type="molecule type" value="Genomic_DNA"/>
</dbReference>
<evidence type="ECO:0000313" key="2">
    <source>
        <dbReference type="Proteomes" id="UP000186817"/>
    </source>
</evidence>
<gene>
    <name evidence="1" type="ORF">AK812_SmicGene36988</name>
</gene>
<dbReference type="AlphaFoldDB" id="A0A1Q9CHE8"/>
<organism evidence="1 2">
    <name type="scientific">Symbiodinium microadriaticum</name>
    <name type="common">Dinoflagellate</name>
    <name type="synonym">Zooxanthella microadriatica</name>
    <dbReference type="NCBI Taxonomy" id="2951"/>
    <lineage>
        <taxon>Eukaryota</taxon>
        <taxon>Sar</taxon>
        <taxon>Alveolata</taxon>
        <taxon>Dinophyceae</taxon>
        <taxon>Suessiales</taxon>
        <taxon>Symbiodiniaceae</taxon>
        <taxon>Symbiodinium</taxon>
    </lineage>
</organism>
<evidence type="ECO:0000313" key="1">
    <source>
        <dbReference type="EMBL" id="OLP82361.1"/>
    </source>
</evidence>